<dbReference type="KEGG" id="api:100160586"/>
<dbReference type="OrthoDB" id="1905920at2759"/>
<evidence type="ECO:0000256" key="1">
    <source>
        <dbReference type="ARBA" id="ARBA00005143"/>
    </source>
</evidence>
<dbReference type="GO" id="GO:0006552">
    <property type="term" value="P:L-leucine catabolic process"/>
    <property type="evidence" value="ECO:0007669"/>
    <property type="project" value="TreeGrafter"/>
</dbReference>
<name>A0A8R2A504_ACYPI</name>
<organism evidence="8 9">
    <name type="scientific">Acyrthosiphon pisum</name>
    <name type="common">Pea aphid</name>
    <dbReference type="NCBI Taxonomy" id="7029"/>
    <lineage>
        <taxon>Eukaryota</taxon>
        <taxon>Metazoa</taxon>
        <taxon>Ecdysozoa</taxon>
        <taxon>Arthropoda</taxon>
        <taxon>Hexapoda</taxon>
        <taxon>Insecta</taxon>
        <taxon>Pterygota</taxon>
        <taxon>Neoptera</taxon>
        <taxon>Paraneoptera</taxon>
        <taxon>Hemiptera</taxon>
        <taxon>Sternorrhyncha</taxon>
        <taxon>Aphidomorpha</taxon>
        <taxon>Aphidoidea</taxon>
        <taxon>Aphididae</taxon>
        <taxon>Macrosiphini</taxon>
        <taxon>Acyrthosiphon</taxon>
    </lineage>
</organism>
<keyword evidence="9" id="KW-1185">Reference proteome</keyword>
<reference evidence="8" key="2">
    <citation type="submission" date="2022-06" db="UniProtKB">
        <authorList>
            <consortium name="EnsemblMetazoa"/>
        </authorList>
    </citation>
    <scope>IDENTIFICATION</scope>
</reference>
<evidence type="ECO:0000313" key="9">
    <source>
        <dbReference type="Proteomes" id="UP000007819"/>
    </source>
</evidence>
<dbReference type="PROSITE" id="PS50991">
    <property type="entry name" value="PYR_CT"/>
    <property type="match status" value="1"/>
</dbReference>
<dbReference type="GeneID" id="100160586"/>
<dbReference type="Pfam" id="PF00682">
    <property type="entry name" value="HMGL-like"/>
    <property type="match status" value="1"/>
</dbReference>
<evidence type="ECO:0000256" key="3">
    <source>
        <dbReference type="ARBA" id="ARBA00012910"/>
    </source>
</evidence>
<evidence type="ECO:0000256" key="5">
    <source>
        <dbReference type="ARBA" id="ARBA00023239"/>
    </source>
</evidence>
<dbReference type="InterPro" id="IPR043594">
    <property type="entry name" value="HMGL"/>
</dbReference>
<evidence type="ECO:0000256" key="6">
    <source>
        <dbReference type="ARBA" id="ARBA00049877"/>
    </source>
</evidence>
<dbReference type="GO" id="GO:0046951">
    <property type="term" value="P:ketone body biosynthetic process"/>
    <property type="evidence" value="ECO:0007669"/>
    <property type="project" value="TreeGrafter"/>
</dbReference>
<dbReference type="GO" id="GO:0046872">
    <property type="term" value="F:metal ion binding"/>
    <property type="evidence" value="ECO:0007669"/>
    <property type="project" value="UniProtKB-KW"/>
</dbReference>
<comment type="similarity">
    <text evidence="2">Belongs to the HMG-CoA lyase family.</text>
</comment>
<dbReference type="OMA" id="VATAWDC"/>
<dbReference type="InterPro" id="IPR000891">
    <property type="entry name" value="PYR_CT"/>
</dbReference>
<evidence type="ECO:0000256" key="4">
    <source>
        <dbReference type="ARBA" id="ARBA00022723"/>
    </source>
</evidence>
<dbReference type="PROSITE" id="PS01062">
    <property type="entry name" value="HMG_COA_LYASE"/>
    <property type="match status" value="1"/>
</dbReference>
<dbReference type="EnsemblMetazoa" id="XM_001944064.5">
    <property type="protein sequence ID" value="XP_001944099.1"/>
    <property type="gene ID" value="LOC100160586"/>
</dbReference>
<dbReference type="Proteomes" id="UP000007819">
    <property type="component" value="Chromosome A1"/>
</dbReference>
<dbReference type="PANTHER" id="PTHR42738">
    <property type="entry name" value="HYDROXYMETHYLGLUTARYL-COA LYASE"/>
    <property type="match status" value="1"/>
</dbReference>
<reference evidence="9" key="1">
    <citation type="submission" date="2010-06" db="EMBL/GenBank/DDBJ databases">
        <authorList>
            <person name="Jiang H."/>
            <person name="Abraham K."/>
            <person name="Ali S."/>
            <person name="Alsbrooks S.L."/>
            <person name="Anim B.N."/>
            <person name="Anosike U.S."/>
            <person name="Attaway T."/>
            <person name="Bandaranaike D.P."/>
            <person name="Battles P.K."/>
            <person name="Bell S.N."/>
            <person name="Bell A.V."/>
            <person name="Beltran B."/>
            <person name="Bickham C."/>
            <person name="Bustamante Y."/>
            <person name="Caleb T."/>
            <person name="Canada A."/>
            <person name="Cardenas V."/>
            <person name="Carter K."/>
            <person name="Chacko J."/>
            <person name="Chandrabose M.N."/>
            <person name="Chavez D."/>
            <person name="Chavez A."/>
            <person name="Chen L."/>
            <person name="Chu H.-S."/>
            <person name="Claassen K.J."/>
            <person name="Cockrell R."/>
            <person name="Collins M."/>
            <person name="Cooper J.A."/>
            <person name="Cree A."/>
            <person name="Curry S.M."/>
            <person name="Da Y."/>
            <person name="Dao M.D."/>
            <person name="Das B."/>
            <person name="Davila M.-L."/>
            <person name="Davy-Carroll L."/>
            <person name="Denson S."/>
            <person name="Dinh H."/>
            <person name="Ebong V.E."/>
            <person name="Edwards J.R."/>
            <person name="Egan A."/>
            <person name="El-Daye J."/>
            <person name="Escobedo L."/>
            <person name="Fernandez S."/>
            <person name="Fernando P.R."/>
            <person name="Flagg N."/>
            <person name="Forbes L.D."/>
            <person name="Fowler R.G."/>
            <person name="Fu Q."/>
            <person name="Gabisi R.A."/>
            <person name="Ganer J."/>
            <person name="Garbino Pronczuk A."/>
            <person name="Garcia R.M."/>
            <person name="Garner T."/>
            <person name="Garrett T.E."/>
            <person name="Gonzalez D.A."/>
            <person name="Hamid H."/>
            <person name="Hawkins E.S."/>
            <person name="Hirani K."/>
            <person name="Hogues M.E."/>
            <person name="Hollins B."/>
            <person name="Hsiao C.-H."/>
            <person name="Jabil R."/>
            <person name="James M.L."/>
            <person name="Jhangiani S.N."/>
            <person name="Johnson B."/>
            <person name="Johnson Q."/>
            <person name="Joshi V."/>
            <person name="Kalu J.B."/>
            <person name="Kam C."/>
            <person name="Kashfia A."/>
            <person name="Keebler J."/>
            <person name="Kisamo H."/>
            <person name="Kovar C.L."/>
            <person name="Lago L.A."/>
            <person name="Lai C.-Y."/>
            <person name="Laidlaw J."/>
            <person name="Lara F."/>
            <person name="Le T.-K."/>
            <person name="Lee S.L."/>
            <person name="Legall F.H."/>
            <person name="Lemon S.J."/>
            <person name="Lewis L.R."/>
            <person name="Li B."/>
            <person name="Liu Y."/>
            <person name="Liu Y.-S."/>
            <person name="Lopez J."/>
            <person name="Lozado R.J."/>
            <person name="Lu J."/>
            <person name="Madu R.C."/>
            <person name="Maheshwari M."/>
            <person name="Maheshwari R."/>
            <person name="Malloy K."/>
            <person name="Martinez E."/>
            <person name="Mathew T."/>
            <person name="Mercado I.C."/>
            <person name="Mercado C."/>
            <person name="Meyer B."/>
            <person name="Montgomery K."/>
            <person name="Morgan M.B."/>
            <person name="Munidasa M."/>
            <person name="Nazareth L.V."/>
            <person name="Nelson J."/>
            <person name="Ng B.M."/>
            <person name="Nguyen N.B."/>
            <person name="Nguyen P.Q."/>
            <person name="Nguyen T."/>
            <person name="Obregon M."/>
            <person name="Okwuonu G.O."/>
            <person name="Onwere C.G."/>
            <person name="Orozco G."/>
            <person name="Parra A."/>
            <person name="Patel S."/>
            <person name="Patil S."/>
            <person name="Perez A."/>
            <person name="Perez Y."/>
            <person name="Pham C."/>
            <person name="Primus E.L."/>
            <person name="Pu L.-L."/>
            <person name="Puazo M."/>
            <person name="Qin X."/>
            <person name="Quiroz J.B."/>
            <person name="Reese J."/>
            <person name="Richards S."/>
            <person name="Rives C.M."/>
            <person name="Robberts R."/>
            <person name="Ruiz S.J."/>
            <person name="Ruiz M.J."/>
            <person name="Santibanez J."/>
            <person name="Schneider B.W."/>
            <person name="Sisson I."/>
            <person name="Smith M."/>
            <person name="Sodergren E."/>
            <person name="Song X.-Z."/>
            <person name="Song B.B."/>
            <person name="Summersgill H."/>
            <person name="Thelus R."/>
            <person name="Thornton R.D."/>
            <person name="Trejos Z.Y."/>
            <person name="Usmani K."/>
            <person name="Vattathil S."/>
            <person name="Villasana D."/>
            <person name="Walker D.L."/>
            <person name="Wang S."/>
            <person name="Wang K."/>
            <person name="White C.S."/>
            <person name="Williams A.C."/>
            <person name="Williamson J."/>
            <person name="Wilson K."/>
            <person name="Woghiren I.O."/>
            <person name="Woodworth J.R."/>
            <person name="Worley K.C."/>
            <person name="Wright R.A."/>
            <person name="Wu W."/>
            <person name="Young L."/>
            <person name="Zhang L."/>
            <person name="Zhang J."/>
            <person name="Zhu Y."/>
            <person name="Muzny D.M."/>
            <person name="Weinstock G."/>
            <person name="Gibbs R.A."/>
        </authorList>
    </citation>
    <scope>NUCLEOTIDE SEQUENCE [LARGE SCALE GENOMIC DNA]</scope>
    <source>
        <strain evidence="9">LSR1</strain>
    </source>
</reference>
<dbReference type="SUPFAM" id="SSF51569">
    <property type="entry name" value="Aldolase"/>
    <property type="match status" value="1"/>
</dbReference>
<evidence type="ECO:0000313" key="8">
    <source>
        <dbReference type="EnsemblMetazoa" id="XP_001944099.1"/>
    </source>
</evidence>
<dbReference type="GO" id="GO:0004419">
    <property type="term" value="F:hydroxymethylglutaryl-CoA lyase activity"/>
    <property type="evidence" value="ECO:0007669"/>
    <property type="project" value="UniProtKB-EC"/>
</dbReference>
<dbReference type="Gene3D" id="3.20.20.70">
    <property type="entry name" value="Aldolase class I"/>
    <property type="match status" value="1"/>
</dbReference>
<dbReference type="RefSeq" id="XP_001944099.1">
    <property type="nucleotide sequence ID" value="XM_001944064.4"/>
</dbReference>
<dbReference type="EC" id="4.1.3.4" evidence="3"/>
<dbReference type="InterPro" id="IPR013785">
    <property type="entry name" value="Aldolase_TIM"/>
</dbReference>
<dbReference type="FunFam" id="3.20.20.70:FF:000201">
    <property type="entry name" value="Hydroxymethylglutaryl-CoA lyase"/>
    <property type="match status" value="1"/>
</dbReference>
<comment type="pathway">
    <text evidence="1">Metabolic intermediate metabolism; (S)-3-hydroxy-3-methylglutaryl-CoA degradation; acetoacetate from (S)-3-hydroxy-3-methylglutaryl-CoA: step 1/1.</text>
</comment>
<proteinExistence type="inferred from homology"/>
<keyword evidence="4" id="KW-0479">Metal-binding</keyword>
<comment type="catalytic activity">
    <reaction evidence="6">
        <text>(3S)-3-hydroxy-3-methylglutaryl-CoA = acetoacetate + acetyl-CoA</text>
        <dbReference type="Rhea" id="RHEA:24404"/>
        <dbReference type="ChEBI" id="CHEBI:13705"/>
        <dbReference type="ChEBI" id="CHEBI:43074"/>
        <dbReference type="ChEBI" id="CHEBI:57288"/>
        <dbReference type="EC" id="4.1.3.4"/>
    </reaction>
</comment>
<dbReference type="PANTHER" id="PTHR42738:SF7">
    <property type="entry name" value="HYDROXYMETHYLGLUTARYL-COA LYASE"/>
    <property type="match status" value="1"/>
</dbReference>
<dbReference type="CDD" id="cd07938">
    <property type="entry name" value="DRE_TIM_HMGL"/>
    <property type="match status" value="1"/>
</dbReference>
<feature type="domain" description="Pyruvate carboxyltransferase" evidence="7">
    <location>
        <begin position="37"/>
        <end position="304"/>
    </location>
</feature>
<evidence type="ECO:0000259" key="7">
    <source>
        <dbReference type="PROSITE" id="PS50991"/>
    </source>
</evidence>
<dbReference type="AlphaFoldDB" id="A0A8R2A504"/>
<dbReference type="InterPro" id="IPR000138">
    <property type="entry name" value="HMG_CoA_lyase_AS"/>
</dbReference>
<dbReference type="NCBIfam" id="NF004283">
    <property type="entry name" value="PRK05692.1"/>
    <property type="match status" value="1"/>
</dbReference>
<evidence type="ECO:0000256" key="2">
    <source>
        <dbReference type="ARBA" id="ARBA00009405"/>
    </source>
</evidence>
<accession>A0A8R2A504</accession>
<keyword evidence="5" id="KW-0456">Lyase</keyword>
<protein>
    <recommendedName>
        <fullName evidence="3">hydroxymethylglutaryl-CoA lyase</fullName>
        <ecNumber evidence="3">4.1.3.4</ecNumber>
    </recommendedName>
</protein>
<sequence length="347" mass="37694">MHFINDVSKFIYSSLRNESSRLRSYAVNCAQKYPTKVRVVEVGPRDGLQNESKNIPTDVKVEFINRLSATGLKNVEATSFVSPKWVPQMADHSDVYSRIDKVDGVSYPVLVPNMRGLLTAMQHDVKEIAVFGSASEGFSQKNIGCSIAESLERFEDVVSTALDHGIKVRGYISCVCGCPYDGAVSPHDVAKMSDALFKMGCYEISLGDTIGIGTPGTIRAMLQEVMEMVPVENLALHCHDTYGQALSNILTALEMGISVFDSSVAGLGGCPYARGASGNVATEDLVYMLQGMGIETGVDMELLLGAGRYICEELGKNTESKVAKALSGKEKPMKFLQSYRNQTSLKN</sequence>